<dbReference type="AlphaFoldDB" id="A0AAV0B489"/>
<gene>
    <name evidence="1" type="ORF">PPACK8108_LOCUS12443</name>
</gene>
<organism evidence="1 2">
    <name type="scientific">Phakopsora pachyrhizi</name>
    <name type="common">Asian soybean rust disease fungus</name>
    <dbReference type="NCBI Taxonomy" id="170000"/>
    <lineage>
        <taxon>Eukaryota</taxon>
        <taxon>Fungi</taxon>
        <taxon>Dikarya</taxon>
        <taxon>Basidiomycota</taxon>
        <taxon>Pucciniomycotina</taxon>
        <taxon>Pucciniomycetes</taxon>
        <taxon>Pucciniales</taxon>
        <taxon>Phakopsoraceae</taxon>
        <taxon>Phakopsora</taxon>
    </lineage>
</organism>
<sequence length="212" mass="25069">MRKGHQSVDKPIKMIRQTPCSPRKRIMRQASTSRKDQLLVELRRKKLMTGLKKLSADLRCSNLTTDEYFRLGKILIGLCKSLGWIDWVDQLRRSIALTSPEGASSNRFGTVPYLKIEEPLMPNLNDHLDQICSNFESPHSLYFYEWINYQAQERRKKFLHRDGDHLVLLNILREYESLQDSRRTAHNLQSERKEWCKEHFINSRAMKNILEP</sequence>
<comment type="caution">
    <text evidence="1">The sequence shown here is derived from an EMBL/GenBank/DDBJ whole genome shotgun (WGS) entry which is preliminary data.</text>
</comment>
<evidence type="ECO:0000313" key="2">
    <source>
        <dbReference type="Proteomes" id="UP001153365"/>
    </source>
</evidence>
<reference evidence="1" key="1">
    <citation type="submission" date="2022-06" db="EMBL/GenBank/DDBJ databases">
        <authorList>
            <consortium name="SYNGENTA / RWTH Aachen University"/>
        </authorList>
    </citation>
    <scope>NUCLEOTIDE SEQUENCE</scope>
</reference>
<keyword evidence="2" id="KW-1185">Reference proteome</keyword>
<accession>A0AAV0B489</accession>
<proteinExistence type="predicted"/>
<dbReference type="EMBL" id="CALTRL010002984">
    <property type="protein sequence ID" value="CAH7677306.1"/>
    <property type="molecule type" value="Genomic_DNA"/>
</dbReference>
<name>A0AAV0B489_PHAPC</name>
<dbReference type="Proteomes" id="UP001153365">
    <property type="component" value="Unassembled WGS sequence"/>
</dbReference>
<protein>
    <submittedName>
        <fullName evidence="1">Uncharacterized protein</fullName>
    </submittedName>
</protein>
<evidence type="ECO:0000313" key="1">
    <source>
        <dbReference type="EMBL" id="CAH7677306.1"/>
    </source>
</evidence>